<dbReference type="PANTHER" id="PTHR28047">
    <property type="entry name" value="PROTEIN DCG1"/>
    <property type="match status" value="1"/>
</dbReference>
<dbReference type="EMBL" id="BMES01000001">
    <property type="protein sequence ID" value="GGH18587.1"/>
    <property type="molecule type" value="Genomic_DNA"/>
</dbReference>
<accession>A0A917MHS2</accession>
<dbReference type="PANTHER" id="PTHR28047:SF5">
    <property type="entry name" value="PROTEIN DCG1"/>
    <property type="match status" value="1"/>
</dbReference>
<gene>
    <name evidence="2" type="ORF">GCM10007036_20910</name>
</gene>
<dbReference type="Gene3D" id="3.40.50.12500">
    <property type="match status" value="1"/>
</dbReference>
<dbReference type="Pfam" id="PF01177">
    <property type="entry name" value="Asp_Glu_race"/>
    <property type="match status" value="1"/>
</dbReference>
<dbReference type="GO" id="GO:0047661">
    <property type="term" value="F:amino-acid racemase activity"/>
    <property type="evidence" value="ECO:0007669"/>
    <property type="project" value="InterPro"/>
</dbReference>
<evidence type="ECO:0000256" key="1">
    <source>
        <dbReference type="ARBA" id="ARBA00038414"/>
    </source>
</evidence>
<dbReference type="CDD" id="cd00636">
    <property type="entry name" value="TroA-like"/>
    <property type="match status" value="1"/>
</dbReference>
<evidence type="ECO:0000313" key="2">
    <source>
        <dbReference type="EMBL" id="GGH18587.1"/>
    </source>
</evidence>
<comment type="caution">
    <text evidence="2">The sequence shown here is derived from an EMBL/GenBank/DDBJ whole genome shotgun (WGS) entry which is preliminary data.</text>
</comment>
<evidence type="ECO:0000313" key="3">
    <source>
        <dbReference type="Proteomes" id="UP000603912"/>
    </source>
</evidence>
<dbReference type="RefSeq" id="WP_188517549.1">
    <property type="nucleotide sequence ID" value="NZ_BMES01000001.1"/>
</dbReference>
<dbReference type="InterPro" id="IPR015942">
    <property type="entry name" value="Asp/Glu/hydantoin_racemase"/>
</dbReference>
<reference evidence="2" key="2">
    <citation type="submission" date="2020-09" db="EMBL/GenBank/DDBJ databases">
        <authorList>
            <person name="Sun Q."/>
            <person name="Zhou Y."/>
        </authorList>
    </citation>
    <scope>NUCLEOTIDE SEQUENCE</scope>
    <source>
        <strain evidence="2">CGMCC 1.12214</strain>
    </source>
</reference>
<sequence>MRILLVNPNTNAATTAAMVAIAGEAAGGRATVTGITAPSGPPLITQEDALAAAALTVAGMADEIAALAPDAVIVSAFGDPGLAGLRRALSMPVVGIGEAAFRAAPAGYPVAVVTTTPDLVTSISAMGRTYRGDSFLGVFLPPGDPVTLMADASALRDALHGACCDAVQAGARAIIIGGGPLASAARSLRNVIPARLVEPIPEAVRLAISVSAS</sequence>
<proteinExistence type="inferred from homology"/>
<comment type="similarity">
    <text evidence="1">Belongs to the HyuE racemase family.</text>
</comment>
<dbReference type="InterPro" id="IPR053714">
    <property type="entry name" value="Iso_Racemase_Enz_sf"/>
</dbReference>
<dbReference type="Proteomes" id="UP000603912">
    <property type="component" value="Unassembled WGS sequence"/>
</dbReference>
<organism evidence="2 3">
    <name type="scientific">Alsobacter metallidurans</name>
    <dbReference type="NCBI Taxonomy" id="340221"/>
    <lineage>
        <taxon>Bacteria</taxon>
        <taxon>Pseudomonadati</taxon>
        <taxon>Pseudomonadota</taxon>
        <taxon>Alphaproteobacteria</taxon>
        <taxon>Hyphomicrobiales</taxon>
        <taxon>Alsobacteraceae</taxon>
        <taxon>Alsobacter</taxon>
    </lineage>
</organism>
<dbReference type="AlphaFoldDB" id="A0A917MHS2"/>
<dbReference type="InterPro" id="IPR052186">
    <property type="entry name" value="Hydantoin_racemase-like"/>
</dbReference>
<name>A0A917MHS2_9HYPH</name>
<keyword evidence="3" id="KW-1185">Reference proteome</keyword>
<reference evidence="2" key="1">
    <citation type="journal article" date="2014" name="Int. J. Syst. Evol. Microbiol.">
        <title>Complete genome sequence of Corynebacterium casei LMG S-19264T (=DSM 44701T), isolated from a smear-ripened cheese.</title>
        <authorList>
            <consortium name="US DOE Joint Genome Institute (JGI-PGF)"/>
            <person name="Walter F."/>
            <person name="Albersmeier A."/>
            <person name="Kalinowski J."/>
            <person name="Ruckert C."/>
        </authorList>
    </citation>
    <scope>NUCLEOTIDE SEQUENCE</scope>
    <source>
        <strain evidence="2">CGMCC 1.12214</strain>
    </source>
</reference>
<protein>
    <submittedName>
        <fullName evidence="2">Hydantoin racemase</fullName>
    </submittedName>
</protein>